<dbReference type="GO" id="GO:0016787">
    <property type="term" value="F:hydrolase activity"/>
    <property type="evidence" value="ECO:0007669"/>
    <property type="project" value="UniProtKB-KW"/>
</dbReference>
<accession>A0ABW4S365</accession>
<dbReference type="CDD" id="cd12797">
    <property type="entry name" value="M23_peptidase"/>
    <property type="match status" value="1"/>
</dbReference>
<keyword evidence="3" id="KW-0378">Hydrolase</keyword>
<dbReference type="EMBL" id="JBHUGH010000003">
    <property type="protein sequence ID" value="MFD1911801.1"/>
    <property type="molecule type" value="Genomic_DNA"/>
</dbReference>
<dbReference type="RefSeq" id="WP_390260112.1">
    <property type="nucleotide sequence ID" value="NZ_JBHUGH010000003.1"/>
</dbReference>
<keyword evidence="1" id="KW-0732">Signal</keyword>
<comment type="caution">
    <text evidence="3">The sequence shown here is derived from an EMBL/GenBank/DDBJ whole genome shotgun (WGS) entry which is preliminary data.</text>
</comment>
<reference evidence="4" key="1">
    <citation type="journal article" date="2019" name="Int. J. Syst. Evol. Microbiol.">
        <title>The Global Catalogue of Microorganisms (GCM) 10K type strain sequencing project: providing services to taxonomists for standard genome sequencing and annotation.</title>
        <authorList>
            <consortium name="The Broad Institute Genomics Platform"/>
            <consortium name="The Broad Institute Genome Sequencing Center for Infectious Disease"/>
            <person name="Wu L."/>
            <person name="Ma J."/>
        </authorList>
    </citation>
    <scope>NUCLEOTIDE SEQUENCE [LARGE SCALE GENOMIC DNA]</scope>
    <source>
        <strain evidence="4">CGMCC 4.7242</strain>
    </source>
</reference>
<sequence length="378" mass="40213">MKRLIAAFLATALGLSAAHGQTGQDAAEMARAAARDLAASIGALQEAANDRDRVAALTRTIRSYEDGLVAVREGLRRLSLREAAIREDWETQRDSVARLVAVMTTMENNSGPMLLLHPTGPVGTARSGIILSDVAPALQAEAETLRRDLEEVAGLRRLQESLAITLEEGLHATQEARTALAQAISERRDLPQKFAERPDELRLIVQSIDTLDSFSDLLSDTQIGPQDLPLPFSAREGDLPLPVNGPILRGFNEPDAAGTSRPGILIAAPAGGLVTAPAPATIRYMGPLLDYGNVMILEPEGGYFLVLAGMDVLYGELGQVVPEGSPLGLMPGSAISAAEFVAEAQAGAEPDGSETLYVEIRRLNRPTDPAVWFAQTGE</sequence>
<dbReference type="SUPFAM" id="SSF51261">
    <property type="entry name" value="Duplicated hybrid motif"/>
    <property type="match status" value="1"/>
</dbReference>
<gene>
    <name evidence="3" type="ORF">ACFSGJ_06165</name>
</gene>
<evidence type="ECO:0000313" key="4">
    <source>
        <dbReference type="Proteomes" id="UP001597353"/>
    </source>
</evidence>
<feature type="signal peptide" evidence="1">
    <location>
        <begin position="1"/>
        <end position="17"/>
    </location>
</feature>
<dbReference type="Gene3D" id="2.70.70.10">
    <property type="entry name" value="Glucose Permease (Domain IIA)"/>
    <property type="match status" value="1"/>
</dbReference>
<protein>
    <submittedName>
        <fullName evidence="3">Murein hydrolase activator EnvC family protein</fullName>
    </submittedName>
</protein>
<evidence type="ECO:0000259" key="2">
    <source>
        <dbReference type="Pfam" id="PF01551"/>
    </source>
</evidence>
<keyword evidence="4" id="KW-1185">Reference proteome</keyword>
<evidence type="ECO:0000313" key="3">
    <source>
        <dbReference type="EMBL" id="MFD1911801.1"/>
    </source>
</evidence>
<evidence type="ECO:0000256" key="1">
    <source>
        <dbReference type="SAM" id="SignalP"/>
    </source>
</evidence>
<feature type="domain" description="M23ase beta-sheet core" evidence="2">
    <location>
        <begin position="262"/>
        <end position="369"/>
    </location>
</feature>
<proteinExistence type="predicted"/>
<name>A0ABW4S365_9RHOB</name>
<feature type="chain" id="PRO_5046676136" evidence="1">
    <location>
        <begin position="18"/>
        <end position="378"/>
    </location>
</feature>
<dbReference type="InterPro" id="IPR011055">
    <property type="entry name" value="Dup_hybrid_motif"/>
</dbReference>
<dbReference type="InterPro" id="IPR016047">
    <property type="entry name" value="M23ase_b-sheet_dom"/>
</dbReference>
<organism evidence="3 4">
    <name type="scientific">Halodurantibacterium flavum</name>
    <dbReference type="NCBI Taxonomy" id="1382802"/>
    <lineage>
        <taxon>Bacteria</taxon>
        <taxon>Pseudomonadati</taxon>
        <taxon>Pseudomonadota</taxon>
        <taxon>Alphaproteobacteria</taxon>
        <taxon>Rhodobacterales</taxon>
        <taxon>Paracoccaceae</taxon>
        <taxon>Halodurantibacterium</taxon>
    </lineage>
</organism>
<dbReference type="Proteomes" id="UP001597353">
    <property type="component" value="Unassembled WGS sequence"/>
</dbReference>
<dbReference type="Pfam" id="PF01551">
    <property type="entry name" value="Peptidase_M23"/>
    <property type="match status" value="1"/>
</dbReference>